<keyword evidence="6" id="KW-1185">Reference proteome</keyword>
<evidence type="ECO:0000256" key="3">
    <source>
        <dbReference type="ARBA" id="ARBA00023163"/>
    </source>
</evidence>
<proteinExistence type="predicted"/>
<dbReference type="Gene3D" id="1.10.10.10">
    <property type="entry name" value="Winged helix-like DNA-binding domain superfamily/Winged helix DNA-binding domain"/>
    <property type="match status" value="1"/>
</dbReference>
<dbReference type="SUPFAM" id="SSF48008">
    <property type="entry name" value="GntR ligand-binding domain-like"/>
    <property type="match status" value="1"/>
</dbReference>
<dbReference type="InterPro" id="IPR011711">
    <property type="entry name" value="GntR_C"/>
</dbReference>
<sequence length="225" mass="25392">MLQVPKSNPSLADQAHRKLEELIVTLELPPGSTYSEFALSDLVGIGRTPVREAVKRLEAGRLLETVPRHGVRVSRIDLYEQLQVIELRADLERLISSWAAIRAMPAERKQLLEMATEFEEAAKRDDIHAYLRAVFVANQYIAQCARNPFASAAIAPLFGLSRRFYYVYHEELANLSEVSRLHSERGRAVAMGDAAIAEQAAVELMKRIEDFTRKIFMREAGRSSP</sequence>
<dbReference type="PANTHER" id="PTHR43537">
    <property type="entry name" value="TRANSCRIPTIONAL REGULATOR, GNTR FAMILY"/>
    <property type="match status" value="1"/>
</dbReference>
<protein>
    <submittedName>
        <fullName evidence="5">GntR family transcriptional regulator</fullName>
    </submittedName>
</protein>
<dbReference type="SMART" id="SM00345">
    <property type="entry name" value="HTH_GNTR"/>
    <property type="match status" value="1"/>
</dbReference>
<organism evidence="5 6">
    <name type="scientific">Paraburkholderia sabiae</name>
    <dbReference type="NCBI Taxonomy" id="273251"/>
    <lineage>
        <taxon>Bacteria</taxon>
        <taxon>Pseudomonadati</taxon>
        <taxon>Pseudomonadota</taxon>
        <taxon>Betaproteobacteria</taxon>
        <taxon>Burkholderiales</taxon>
        <taxon>Burkholderiaceae</taxon>
        <taxon>Paraburkholderia</taxon>
    </lineage>
</organism>
<name>A0ABU9QAH7_9BURK</name>
<accession>A0ABU9QAH7</accession>
<keyword evidence="3" id="KW-0804">Transcription</keyword>
<dbReference type="PANTHER" id="PTHR43537:SF5">
    <property type="entry name" value="UXU OPERON TRANSCRIPTIONAL REGULATOR"/>
    <property type="match status" value="1"/>
</dbReference>
<evidence type="ECO:0000256" key="2">
    <source>
        <dbReference type="ARBA" id="ARBA00023125"/>
    </source>
</evidence>
<dbReference type="InterPro" id="IPR000524">
    <property type="entry name" value="Tscrpt_reg_HTH_GntR"/>
</dbReference>
<keyword evidence="2" id="KW-0238">DNA-binding</keyword>
<dbReference type="InterPro" id="IPR036388">
    <property type="entry name" value="WH-like_DNA-bd_sf"/>
</dbReference>
<evidence type="ECO:0000313" key="6">
    <source>
        <dbReference type="Proteomes" id="UP001494588"/>
    </source>
</evidence>
<evidence type="ECO:0000259" key="4">
    <source>
        <dbReference type="PROSITE" id="PS50949"/>
    </source>
</evidence>
<dbReference type="InterPro" id="IPR036390">
    <property type="entry name" value="WH_DNA-bd_sf"/>
</dbReference>
<dbReference type="Gene3D" id="1.20.120.530">
    <property type="entry name" value="GntR ligand-binding domain-like"/>
    <property type="match status" value="1"/>
</dbReference>
<dbReference type="InterPro" id="IPR008920">
    <property type="entry name" value="TF_FadR/GntR_C"/>
</dbReference>
<evidence type="ECO:0000256" key="1">
    <source>
        <dbReference type="ARBA" id="ARBA00023015"/>
    </source>
</evidence>
<dbReference type="RefSeq" id="WP_201650248.1">
    <property type="nucleotide sequence ID" value="NZ_CAJHCS010000007.1"/>
</dbReference>
<dbReference type="Pfam" id="PF00392">
    <property type="entry name" value="GntR"/>
    <property type="match status" value="1"/>
</dbReference>
<dbReference type="Proteomes" id="UP001494588">
    <property type="component" value="Unassembled WGS sequence"/>
</dbReference>
<dbReference type="SMART" id="SM00895">
    <property type="entry name" value="FCD"/>
    <property type="match status" value="1"/>
</dbReference>
<dbReference type="SUPFAM" id="SSF46785">
    <property type="entry name" value="Winged helix' DNA-binding domain"/>
    <property type="match status" value="1"/>
</dbReference>
<dbReference type="PROSITE" id="PS50949">
    <property type="entry name" value="HTH_GNTR"/>
    <property type="match status" value="1"/>
</dbReference>
<gene>
    <name evidence="5" type="ORF">V4C55_12035</name>
</gene>
<evidence type="ECO:0000313" key="5">
    <source>
        <dbReference type="EMBL" id="MEM5286442.1"/>
    </source>
</evidence>
<reference evidence="5 6" key="1">
    <citation type="submission" date="2024-01" db="EMBL/GenBank/DDBJ databases">
        <title>The diversity of rhizobia nodulating Mimosa spp. in eleven states of Brazil covering several biomes is determined by host plant, location, and edaphic factors.</title>
        <authorList>
            <person name="Rouws L."/>
            <person name="Barauna A."/>
            <person name="Beukes C."/>
            <person name="De Faria S.M."/>
            <person name="Gross E."/>
            <person name="Dos Reis Junior F.B."/>
            <person name="Simon M."/>
            <person name="Maluk M."/>
            <person name="Odee D.W."/>
            <person name="Kenicer G."/>
            <person name="Young J.P.W."/>
            <person name="Reis V.M."/>
            <person name="Zilli J."/>
            <person name="James E.K."/>
        </authorList>
    </citation>
    <scope>NUCLEOTIDE SEQUENCE [LARGE SCALE GENOMIC DNA]</scope>
    <source>
        <strain evidence="5 6">JPY77</strain>
    </source>
</reference>
<comment type="caution">
    <text evidence="5">The sequence shown here is derived from an EMBL/GenBank/DDBJ whole genome shotgun (WGS) entry which is preliminary data.</text>
</comment>
<keyword evidence="1" id="KW-0805">Transcription regulation</keyword>
<dbReference type="EMBL" id="JAZHGC010000008">
    <property type="protein sequence ID" value="MEM5286442.1"/>
    <property type="molecule type" value="Genomic_DNA"/>
</dbReference>
<dbReference type="Pfam" id="PF07729">
    <property type="entry name" value="FCD"/>
    <property type="match status" value="1"/>
</dbReference>
<feature type="domain" description="HTH gntR-type" evidence="4">
    <location>
        <begin position="9"/>
        <end position="76"/>
    </location>
</feature>